<evidence type="ECO:0000256" key="1">
    <source>
        <dbReference type="ARBA" id="ARBA00022801"/>
    </source>
</evidence>
<organism evidence="3 4">
    <name type="scientific">Marasmius oreades</name>
    <name type="common">fairy-ring Marasmius</name>
    <dbReference type="NCBI Taxonomy" id="181124"/>
    <lineage>
        <taxon>Eukaryota</taxon>
        <taxon>Fungi</taxon>
        <taxon>Dikarya</taxon>
        <taxon>Basidiomycota</taxon>
        <taxon>Agaricomycotina</taxon>
        <taxon>Agaricomycetes</taxon>
        <taxon>Agaricomycetidae</taxon>
        <taxon>Agaricales</taxon>
        <taxon>Marasmiineae</taxon>
        <taxon>Marasmiaceae</taxon>
        <taxon>Marasmius</taxon>
    </lineage>
</organism>
<evidence type="ECO:0000256" key="2">
    <source>
        <dbReference type="PROSITE-ProRule" id="PRU01240"/>
    </source>
</evidence>
<keyword evidence="4" id="KW-1185">Reference proteome</keyword>
<dbReference type="PROSITE" id="PS00136">
    <property type="entry name" value="SUBTILASE_ASP"/>
    <property type="match status" value="1"/>
</dbReference>
<protein>
    <recommendedName>
        <fullName evidence="5">Peptidase S8/S53 domain-containing protein</fullName>
    </recommendedName>
</protein>
<dbReference type="SUPFAM" id="SSF52743">
    <property type="entry name" value="Subtilisin-like"/>
    <property type="match status" value="1"/>
</dbReference>
<dbReference type="Proteomes" id="UP001049176">
    <property type="component" value="Chromosome 1"/>
</dbReference>
<evidence type="ECO:0000313" key="3">
    <source>
        <dbReference type="EMBL" id="KAG7098361.1"/>
    </source>
</evidence>
<dbReference type="GO" id="GO:0004252">
    <property type="term" value="F:serine-type endopeptidase activity"/>
    <property type="evidence" value="ECO:0007669"/>
    <property type="project" value="InterPro"/>
</dbReference>
<accession>A0A9P7V103</accession>
<dbReference type="PROSITE" id="PS51892">
    <property type="entry name" value="SUBTILASE"/>
    <property type="match status" value="1"/>
</dbReference>
<comment type="caution">
    <text evidence="2">Lacks conserved residue(s) required for the propagation of feature annotation.</text>
</comment>
<dbReference type="InterPro" id="IPR036852">
    <property type="entry name" value="Peptidase_S8/S53_dom_sf"/>
</dbReference>
<dbReference type="InterPro" id="IPR023827">
    <property type="entry name" value="Peptidase_S8_Asp-AS"/>
</dbReference>
<dbReference type="EMBL" id="CM032181">
    <property type="protein sequence ID" value="KAG7098361.1"/>
    <property type="molecule type" value="Genomic_DNA"/>
</dbReference>
<dbReference type="KEGG" id="more:E1B28_000319"/>
<evidence type="ECO:0000313" key="4">
    <source>
        <dbReference type="Proteomes" id="UP001049176"/>
    </source>
</evidence>
<keyword evidence="1" id="KW-0378">Hydrolase</keyword>
<dbReference type="AlphaFoldDB" id="A0A9P7V103"/>
<gene>
    <name evidence="3" type="ORF">E1B28_000319</name>
</gene>
<dbReference type="OrthoDB" id="206201at2759"/>
<sequence length="153" mass="16773">MLPSWLGFLESKRYARYVYSPDLSKYPSLLSVLQIYSNLMINSKHRPIAGRVITSPDDFTFPPDTESTHALTGVDKLHAQGISGRGIKIGIIDSGIDYTHPALGSGFGPGHKVVGGFDFVGDNYKGGASYGNLTYSDQLPSTSNYFRQQYSRS</sequence>
<dbReference type="GeneID" id="66069395"/>
<comment type="caution">
    <text evidence="3">The sequence shown here is derived from an EMBL/GenBank/DDBJ whole genome shotgun (WGS) entry which is preliminary data.</text>
</comment>
<proteinExistence type="inferred from homology"/>
<comment type="similarity">
    <text evidence="2">Belongs to the peptidase S8 family.</text>
</comment>
<dbReference type="RefSeq" id="XP_043014831.1">
    <property type="nucleotide sequence ID" value="XM_043146131.1"/>
</dbReference>
<name>A0A9P7V103_9AGAR</name>
<dbReference type="Gene3D" id="3.40.50.200">
    <property type="entry name" value="Peptidase S8/S53 domain"/>
    <property type="match status" value="1"/>
</dbReference>
<evidence type="ECO:0008006" key="5">
    <source>
        <dbReference type="Google" id="ProtNLM"/>
    </source>
</evidence>
<reference evidence="3" key="1">
    <citation type="journal article" date="2021" name="Genome Biol. Evol.">
        <title>The assembled and annotated genome of the fairy-ring fungus Marasmius oreades.</title>
        <authorList>
            <person name="Hiltunen M."/>
            <person name="Ament-Velasquez S.L."/>
            <person name="Johannesson H."/>
        </authorList>
    </citation>
    <scope>NUCLEOTIDE SEQUENCE</scope>
    <source>
        <strain evidence="3">03SP1</strain>
    </source>
</reference>
<dbReference type="GO" id="GO:0006508">
    <property type="term" value="P:proteolysis"/>
    <property type="evidence" value="ECO:0007669"/>
    <property type="project" value="InterPro"/>
</dbReference>